<evidence type="ECO:0008006" key="9">
    <source>
        <dbReference type="Google" id="ProtNLM"/>
    </source>
</evidence>
<dbReference type="SUPFAM" id="SSF50978">
    <property type="entry name" value="WD40 repeat-like"/>
    <property type="match status" value="1"/>
</dbReference>
<dbReference type="PROSITE" id="PS50082">
    <property type="entry name" value="WD_REPEATS_2"/>
    <property type="match status" value="2"/>
</dbReference>
<proteinExistence type="predicted"/>
<dbReference type="RefSeq" id="XP_067063638.1">
    <property type="nucleotide sequence ID" value="XM_067207998.1"/>
</dbReference>
<name>A0A836KP50_9TRYP</name>
<dbReference type="Pfam" id="PF00400">
    <property type="entry name" value="WD40"/>
    <property type="match status" value="3"/>
</dbReference>
<keyword evidence="3" id="KW-0689">Ribosomal protein</keyword>
<dbReference type="InterPro" id="IPR015943">
    <property type="entry name" value="WD40/YVTN_repeat-like_dom_sf"/>
</dbReference>
<keyword evidence="1 4" id="KW-0853">WD repeat</keyword>
<reference evidence="7 8" key="1">
    <citation type="submission" date="2021-02" db="EMBL/GenBank/DDBJ databases">
        <title>Leishmania (Mundinia) orientalis Genome sequencing and assembly.</title>
        <authorList>
            <person name="Almutairi H."/>
            <person name="Gatherer D."/>
        </authorList>
    </citation>
    <scope>NUCLEOTIDE SEQUENCE [LARGE SCALE GENOMIC DNA]</scope>
    <source>
        <strain evidence="7">LSCM4</strain>
    </source>
</reference>
<evidence type="ECO:0000256" key="5">
    <source>
        <dbReference type="SAM" id="Coils"/>
    </source>
</evidence>
<evidence type="ECO:0000256" key="6">
    <source>
        <dbReference type="SAM" id="MobiDB-lite"/>
    </source>
</evidence>
<feature type="compositionally biased region" description="Basic and acidic residues" evidence="6">
    <location>
        <begin position="353"/>
        <end position="368"/>
    </location>
</feature>
<dbReference type="GeneID" id="92361932"/>
<dbReference type="Gene3D" id="2.130.10.10">
    <property type="entry name" value="YVTN repeat-like/Quinoprotein amine dehydrogenase"/>
    <property type="match status" value="1"/>
</dbReference>
<feature type="repeat" description="WD" evidence="4">
    <location>
        <begin position="108"/>
        <end position="142"/>
    </location>
</feature>
<gene>
    <name evidence="7" type="ORF">LSCM4_06073</name>
</gene>
<accession>A0A836KP50</accession>
<dbReference type="Proteomes" id="UP000674143">
    <property type="component" value="Chromosome 20"/>
</dbReference>
<keyword evidence="2" id="KW-0677">Repeat</keyword>
<dbReference type="KEGG" id="loi:92361932"/>
<dbReference type="GO" id="GO:0005656">
    <property type="term" value="C:nuclear pre-replicative complex"/>
    <property type="evidence" value="ECO:0007669"/>
    <property type="project" value="TreeGrafter"/>
</dbReference>
<dbReference type="PROSITE" id="PS00678">
    <property type="entry name" value="WD_REPEATS_1"/>
    <property type="match status" value="2"/>
</dbReference>
<protein>
    <recommendedName>
        <fullName evidence="9">Guanine nucleotide-binding protein subunit beta-like protein</fullName>
    </recommendedName>
</protein>
<dbReference type="InterPro" id="IPR001680">
    <property type="entry name" value="WD40_rpt"/>
</dbReference>
<organism evidence="7 8">
    <name type="scientific">Leishmania orientalis</name>
    <dbReference type="NCBI Taxonomy" id="2249476"/>
    <lineage>
        <taxon>Eukaryota</taxon>
        <taxon>Discoba</taxon>
        <taxon>Euglenozoa</taxon>
        <taxon>Kinetoplastea</taxon>
        <taxon>Metakinetoplastina</taxon>
        <taxon>Trypanosomatida</taxon>
        <taxon>Trypanosomatidae</taxon>
        <taxon>Leishmaniinae</taxon>
        <taxon>Leishmania</taxon>
    </lineage>
</organism>
<dbReference type="GO" id="GO:0006364">
    <property type="term" value="P:rRNA processing"/>
    <property type="evidence" value="ECO:0007669"/>
    <property type="project" value="TreeGrafter"/>
</dbReference>
<feature type="region of interest" description="Disordered" evidence="6">
    <location>
        <begin position="353"/>
        <end position="374"/>
    </location>
</feature>
<dbReference type="InterPro" id="IPR045227">
    <property type="entry name" value="WDR18/Ipi3/RID3"/>
</dbReference>
<sequence>MLFLARDGMRGQLVDVETQTVLRNYAVGEVARSALGYSPISQAVIAHQTRCCALFLSPVTQQPLQRSFTPEQVTCCAFTQCGTFMVAGTVNGTVLLWNLQSGDLIKSYKGHLRAVNSVALSSDDSLVASASEDSVCKIWNLSKLASPRMREVVPRCVFTGHSLAVTCCVFLHHCNVLLTGSSDRTCRLVDPHTGGQLRSVTVGDAVTAVAASMDDASFVAGTEKGFLFFGELYGPSVGLPMDFEQDAPLREAILRPPSADGHHSPIVFLHCLPSAPSLVLTASEGGAVLSFEIQSGRLVRECVSPQKGRLLGCCLVPRTALLVKGVCAPLGKNPVDPSRGDYRITKCALTTRQERRAEKRERGGEGDARLGSGEETDAVALAQVRTKVEELRDLRAQLQRRLRKLSAAKS</sequence>
<keyword evidence="8" id="KW-1185">Reference proteome</keyword>
<dbReference type="SMART" id="SM00320">
    <property type="entry name" value="WD40"/>
    <property type="match status" value="4"/>
</dbReference>
<evidence type="ECO:0000256" key="3">
    <source>
        <dbReference type="ARBA" id="ARBA00022980"/>
    </source>
</evidence>
<dbReference type="PANTHER" id="PTHR18763:SF0">
    <property type="entry name" value="WD REPEAT-CONTAINING PROTEIN 18"/>
    <property type="match status" value="1"/>
</dbReference>
<dbReference type="GO" id="GO:0005840">
    <property type="term" value="C:ribosome"/>
    <property type="evidence" value="ECO:0007669"/>
    <property type="project" value="UniProtKB-KW"/>
</dbReference>
<dbReference type="PROSITE" id="PS50294">
    <property type="entry name" value="WD_REPEATS_REGION"/>
    <property type="match status" value="1"/>
</dbReference>
<evidence type="ECO:0000256" key="1">
    <source>
        <dbReference type="ARBA" id="ARBA00022574"/>
    </source>
</evidence>
<dbReference type="InterPro" id="IPR019775">
    <property type="entry name" value="WD40_repeat_CS"/>
</dbReference>
<evidence type="ECO:0000313" key="7">
    <source>
        <dbReference type="EMBL" id="KAG5480307.1"/>
    </source>
</evidence>
<dbReference type="EMBL" id="JAFHLR010000020">
    <property type="protein sequence ID" value="KAG5480307.1"/>
    <property type="molecule type" value="Genomic_DNA"/>
</dbReference>
<evidence type="ECO:0000256" key="2">
    <source>
        <dbReference type="ARBA" id="ARBA00022737"/>
    </source>
</evidence>
<dbReference type="PANTHER" id="PTHR18763">
    <property type="entry name" value="WD-REPEAT PROTEIN 18"/>
    <property type="match status" value="1"/>
</dbReference>
<keyword evidence="5" id="KW-0175">Coiled coil</keyword>
<dbReference type="AlphaFoldDB" id="A0A836KP50"/>
<evidence type="ECO:0000313" key="8">
    <source>
        <dbReference type="Proteomes" id="UP000674143"/>
    </source>
</evidence>
<comment type="caution">
    <text evidence="7">The sequence shown here is derived from an EMBL/GenBank/DDBJ whole genome shotgun (WGS) entry which is preliminary data.</text>
</comment>
<feature type="repeat" description="WD" evidence="4">
    <location>
        <begin position="73"/>
        <end position="107"/>
    </location>
</feature>
<dbReference type="GO" id="GO:0120330">
    <property type="term" value="C:rixosome complex"/>
    <property type="evidence" value="ECO:0007669"/>
    <property type="project" value="TreeGrafter"/>
</dbReference>
<dbReference type="SMR" id="A0A836KP50"/>
<dbReference type="InterPro" id="IPR036322">
    <property type="entry name" value="WD40_repeat_dom_sf"/>
</dbReference>
<dbReference type="GO" id="GO:0006261">
    <property type="term" value="P:DNA-templated DNA replication"/>
    <property type="evidence" value="ECO:0007669"/>
    <property type="project" value="TreeGrafter"/>
</dbReference>
<evidence type="ECO:0000256" key="4">
    <source>
        <dbReference type="PROSITE-ProRule" id="PRU00221"/>
    </source>
</evidence>
<feature type="coiled-coil region" evidence="5">
    <location>
        <begin position="381"/>
        <end position="408"/>
    </location>
</feature>
<keyword evidence="3" id="KW-0687">Ribonucleoprotein</keyword>